<dbReference type="SUPFAM" id="SSF103473">
    <property type="entry name" value="MFS general substrate transporter"/>
    <property type="match status" value="1"/>
</dbReference>
<evidence type="ECO:0000313" key="9">
    <source>
        <dbReference type="Proteomes" id="UP001515480"/>
    </source>
</evidence>
<keyword evidence="3 6" id="KW-1133">Transmembrane helix</keyword>
<dbReference type="EMBL" id="JBGBPQ010000015">
    <property type="protein sequence ID" value="KAL1510640.1"/>
    <property type="molecule type" value="Genomic_DNA"/>
</dbReference>
<evidence type="ECO:0000259" key="7">
    <source>
        <dbReference type="PROSITE" id="PS50850"/>
    </source>
</evidence>
<comment type="caution">
    <text evidence="8">The sequence shown here is derived from an EMBL/GenBank/DDBJ whole genome shotgun (WGS) entry which is preliminary data.</text>
</comment>
<keyword evidence="2 6" id="KW-0812">Transmembrane</keyword>
<feature type="domain" description="Major facilitator superfamily (MFS) profile" evidence="7">
    <location>
        <begin position="92"/>
        <end position="495"/>
    </location>
</feature>
<feature type="transmembrane region" description="Helical" evidence="6">
    <location>
        <begin position="128"/>
        <end position="147"/>
    </location>
</feature>
<dbReference type="PANTHER" id="PTHR23518:SF2">
    <property type="entry name" value="MAJOR FACILITATOR SUPERFAMILY TRANSPORTER"/>
    <property type="match status" value="1"/>
</dbReference>
<feature type="transmembrane region" description="Helical" evidence="6">
    <location>
        <begin position="373"/>
        <end position="394"/>
    </location>
</feature>
<proteinExistence type="predicted"/>
<dbReference type="AlphaFoldDB" id="A0AB34J222"/>
<feature type="region of interest" description="Disordered" evidence="5">
    <location>
        <begin position="273"/>
        <end position="292"/>
    </location>
</feature>
<evidence type="ECO:0000256" key="4">
    <source>
        <dbReference type="ARBA" id="ARBA00023136"/>
    </source>
</evidence>
<gene>
    <name evidence="8" type="ORF">AB1Y20_006939</name>
</gene>
<dbReference type="InterPro" id="IPR020846">
    <property type="entry name" value="MFS_dom"/>
</dbReference>
<dbReference type="Gene3D" id="1.20.1250.20">
    <property type="entry name" value="MFS general substrate transporter like domains"/>
    <property type="match status" value="1"/>
</dbReference>
<feature type="region of interest" description="Disordered" evidence="5">
    <location>
        <begin position="39"/>
        <end position="89"/>
    </location>
</feature>
<comment type="subcellular location">
    <subcellularLocation>
        <location evidence="1">Membrane</location>
        <topology evidence="1">Multi-pass membrane protein</topology>
    </subcellularLocation>
</comment>
<accession>A0AB34J222</accession>
<keyword evidence="9" id="KW-1185">Reference proteome</keyword>
<dbReference type="Pfam" id="PF07690">
    <property type="entry name" value="MFS_1"/>
    <property type="match status" value="1"/>
</dbReference>
<dbReference type="PRINTS" id="PR01035">
    <property type="entry name" value="TCRTETA"/>
</dbReference>
<dbReference type="PANTHER" id="PTHR23518">
    <property type="entry name" value="C-METHYLTRANSFERASE"/>
    <property type="match status" value="1"/>
</dbReference>
<dbReference type="GO" id="GO:0022857">
    <property type="term" value="F:transmembrane transporter activity"/>
    <property type="evidence" value="ECO:0007669"/>
    <property type="project" value="InterPro"/>
</dbReference>
<dbReference type="GO" id="GO:0016020">
    <property type="term" value="C:membrane"/>
    <property type="evidence" value="ECO:0007669"/>
    <property type="project" value="UniProtKB-SubCell"/>
</dbReference>
<feature type="transmembrane region" description="Helical" evidence="6">
    <location>
        <begin position="222"/>
        <end position="242"/>
    </location>
</feature>
<dbReference type="InterPro" id="IPR011701">
    <property type="entry name" value="MFS"/>
</dbReference>
<evidence type="ECO:0000256" key="1">
    <source>
        <dbReference type="ARBA" id="ARBA00004141"/>
    </source>
</evidence>
<keyword evidence="4 6" id="KW-0472">Membrane</keyword>
<protein>
    <recommendedName>
        <fullName evidence="7">Major facilitator superfamily (MFS) profile domain-containing protein</fullName>
    </recommendedName>
</protein>
<sequence>MLSLLAACSPALTPPWPPHAALLPRGPAHPLADPLLSLRLAFPPPPSPTPRHSRASASAPSHRLRPLAPPRAAAARCSSTTPRPADAPLPRAVRPITAAVFVQMLGEGLAISTLPLHLTAMGASPTQVGLATSAFSAAQMVCCPLIVGLSSRLGRLAVLKACLGGATASSLLIASSSSTLLVILGRGLAGVFAASVPVAQAAVADLVGAEQVGLALSRVSAASQAGVIVGPAAAAIAAAAFAAAGLPPHLRIRAVFAASAALALLLLAATAAAPPPPPPPPRAEGRRRAQPAAERSAADSAAAAVRLAQPVLRLIALTVGWSLTLSVSTYCLFGAAQMGYGQPELSACVSAGAMVTVLAQLVLFPALLRRAGAHAACALGLAVLGLAMAGLSLCRSQPYHTAFYLLNRAASGVADTATATLVAAFSASNAARASNLALIQSTRAAARIVTPVLSGRLFAASCGAAFAPGALPYLANAALALSVTSLPLVLRRISRREGGQGGEPARREDVGIQPHAAVSCHRDPRRPCQTSSCASLLYQAPCLLNPFKFCSYCVRRHPWRDPGIHRASYHVVTYAG</sequence>
<dbReference type="InterPro" id="IPR001958">
    <property type="entry name" value="Tet-R_TetA/multi-R_MdtG-like"/>
</dbReference>
<feature type="transmembrane region" description="Helical" evidence="6">
    <location>
        <begin position="314"/>
        <end position="333"/>
    </location>
</feature>
<name>A0AB34J222_PRYPA</name>
<evidence type="ECO:0000256" key="2">
    <source>
        <dbReference type="ARBA" id="ARBA00022692"/>
    </source>
</evidence>
<evidence type="ECO:0000256" key="3">
    <source>
        <dbReference type="ARBA" id="ARBA00022989"/>
    </source>
</evidence>
<reference evidence="8 9" key="1">
    <citation type="journal article" date="2024" name="Science">
        <title>Giant polyketide synthase enzymes in the biosynthesis of giant marine polyether toxins.</title>
        <authorList>
            <person name="Fallon T.R."/>
            <person name="Shende V.V."/>
            <person name="Wierzbicki I.H."/>
            <person name="Pendleton A.L."/>
            <person name="Watervoot N.F."/>
            <person name="Auber R.P."/>
            <person name="Gonzalez D.J."/>
            <person name="Wisecaver J.H."/>
            <person name="Moore B.S."/>
        </authorList>
    </citation>
    <scope>NUCLEOTIDE SEQUENCE [LARGE SCALE GENOMIC DNA]</scope>
    <source>
        <strain evidence="8 9">12B1</strain>
    </source>
</reference>
<feature type="transmembrane region" description="Helical" evidence="6">
    <location>
        <begin position="254"/>
        <end position="273"/>
    </location>
</feature>
<evidence type="ECO:0000256" key="6">
    <source>
        <dbReference type="SAM" id="Phobius"/>
    </source>
</evidence>
<dbReference type="PROSITE" id="PS50850">
    <property type="entry name" value="MFS"/>
    <property type="match status" value="1"/>
</dbReference>
<organism evidence="8 9">
    <name type="scientific">Prymnesium parvum</name>
    <name type="common">Toxic golden alga</name>
    <dbReference type="NCBI Taxonomy" id="97485"/>
    <lineage>
        <taxon>Eukaryota</taxon>
        <taxon>Haptista</taxon>
        <taxon>Haptophyta</taxon>
        <taxon>Prymnesiophyceae</taxon>
        <taxon>Prymnesiales</taxon>
        <taxon>Prymnesiaceae</taxon>
        <taxon>Prymnesium</taxon>
    </lineage>
</organism>
<evidence type="ECO:0000313" key="8">
    <source>
        <dbReference type="EMBL" id="KAL1510640.1"/>
    </source>
</evidence>
<feature type="transmembrane region" description="Helical" evidence="6">
    <location>
        <begin position="345"/>
        <end position="367"/>
    </location>
</feature>
<evidence type="ECO:0000256" key="5">
    <source>
        <dbReference type="SAM" id="MobiDB-lite"/>
    </source>
</evidence>
<dbReference type="InterPro" id="IPR036259">
    <property type="entry name" value="MFS_trans_sf"/>
</dbReference>
<dbReference type="Proteomes" id="UP001515480">
    <property type="component" value="Unassembled WGS sequence"/>
</dbReference>
<feature type="compositionally biased region" description="Low complexity" evidence="5">
    <location>
        <begin position="70"/>
        <end position="83"/>
    </location>
</feature>
<feature type="compositionally biased region" description="Pro residues" evidence="5">
    <location>
        <begin position="273"/>
        <end position="282"/>
    </location>
</feature>